<feature type="domain" description="MACPF-like" evidence="2">
    <location>
        <begin position="224"/>
        <end position="384"/>
    </location>
</feature>
<evidence type="ECO:0000313" key="3">
    <source>
        <dbReference type="EMBL" id="KAF2108744.1"/>
    </source>
</evidence>
<feature type="compositionally biased region" description="Polar residues" evidence="1">
    <location>
        <begin position="94"/>
        <end position="122"/>
    </location>
</feature>
<protein>
    <recommendedName>
        <fullName evidence="2">MACPF-like domain-containing protein</fullName>
    </recommendedName>
</protein>
<evidence type="ECO:0000313" key="4">
    <source>
        <dbReference type="Proteomes" id="UP000799770"/>
    </source>
</evidence>
<organism evidence="3 4">
    <name type="scientific">Lophiotrema nucula</name>
    <dbReference type="NCBI Taxonomy" id="690887"/>
    <lineage>
        <taxon>Eukaryota</taxon>
        <taxon>Fungi</taxon>
        <taxon>Dikarya</taxon>
        <taxon>Ascomycota</taxon>
        <taxon>Pezizomycotina</taxon>
        <taxon>Dothideomycetes</taxon>
        <taxon>Pleosporomycetidae</taxon>
        <taxon>Pleosporales</taxon>
        <taxon>Lophiotremataceae</taxon>
        <taxon>Lophiotrema</taxon>
    </lineage>
</organism>
<proteinExistence type="predicted"/>
<dbReference type="Pfam" id="PF22693">
    <property type="entry name" value="MACPF_1"/>
    <property type="match status" value="1"/>
</dbReference>
<dbReference type="AlphaFoldDB" id="A0A6A5YPW0"/>
<name>A0A6A5YPW0_9PLEO</name>
<reference evidence="3" key="1">
    <citation type="journal article" date="2020" name="Stud. Mycol.">
        <title>101 Dothideomycetes genomes: a test case for predicting lifestyles and emergence of pathogens.</title>
        <authorList>
            <person name="Haridas S."/>
            <person name="Albert R."/>
            <person name="Binder M."/>
            <person name="Bloem J."/>
            <person name="Labutti K."/>
            <person name="Salamov A."/>
            <person name="Andreopoulos B."/>
            <person name="Baker S."/>
            <person name="Barry K."/>
            <person name="Bills G."/>
            <person name="Bluhm B."/>
            <person name="Cannon C."/>
            <person name="Castanera R."/>
            <person name="Culley D."/>
            <person name="Daum C."/>
            <person name="Ezra D."/>
            <person name="Gonzalez J."/>
            <person name="Henrissat B."/>
            <person name="Kuo A."/>
            <person name="Liang C."/>
            <person name="Lipzen A."/>
            <person name="Lutzoni F."/>
            <person name="Magnuson J."/>
            <person name="Mondo S."/>
            <person name="Nolan M."/>
            <person name="Ohm R."/>
            <person name="Pangilinan J."/>
            <person name="Park H.-J."/>
            <person name="Ramirez L."/>
            <person name="Alfaro M."/>
            <person name="Sun H."/>
            <person name="Tritt A."/>
            <person name="Yoshinaga Y."/>
            <person name="Zwiers L.-H."/>
            <person name="Turgeon B."/>
            <person name="Goodwin S."/>
            <person name="Spatafora J."/>
            <person name="Crous P."/>
            <person name="Grigoriev I."/>
        </authorList>
    </citation>
    <scope>NUCLEOTIDE SEQUENCE</scope>
    <source>
        <strain evidence="3">CBS 627.86</strain>
    </source>
</reference>
<dbReference type="InterPro" id="IPR054586">
    <property type="entry name" value="MACPF_1_fungal"/>
</dbReference>
<dbReference type="Proteomes" id="UP000799770">
    <property type="component" value="Unassembled WGS sequence"/>
</dbReference>
<sequence>MDTSSFKVQEELSASQFAARDANPGKFTSQMDESDWDHVLRNCCLLYGWRINKKTNTIERAQTPAFKLRNNIPLPPPIAAKETDVEPPTGQAIEASSSQSENEDNTPPGSESGSLVSTSAQSGAELKPSALTAEDVAAPIPPKLGAIPSYAINDRSRIEVTNVTSEFQESMAKNHFSSSSVEANVSGGYGPVSGGVTGGVASESSSGQSSSNKSFGKKMIANYMFPRVSVFLRPEDLEPTAELRESIDLVRKTKNINALRNLYSTFGHLFCHQVTLGGCLQTTKTVSGTENTSTSQQKESFKASVGVAVSSPWVTASVKASHETQDSSQNHQSNTQTSEAMTFEATGGNTILAADPPAWSGSVADFNNWRVIEQSELTPIIDALAGIRGYSMVKTWFYRAVPTLSQYLVIPASRILHARFRVTSEDASFQRLSGREAEAYLGHDPSAPPKHIRTSLERKVPEMQIHQNISYGPWGPVTDLTVNTIQVEVTNTDAMFFPYSVQAPTLMFPGGDDVGTLKDPKLKQTVWRLEIAQGYSLGVDSLVCLKSLSQDGANMQLNVYRNQQGVFLPSMTSTDEPCFWRFERAYSTSKDEKLKHGEVLRLTWRFSDQAGGFRNYCDDTYGRRTFGRPAGIATDTLYMKVPYPRFENAKSETGISIVMSAAATKDPIVEKIKVRPTGSAESGTQEINYNLHDLTFRLDHVGNNGIGDAADYMNVNAEGHSESYQTKILNSASQHTEPPMQTLMNSAGPEAIIAGALLGPVAA</sequence>
<accession>A0A6A5YPW0</accession>
<gene>
    <name evidence="3" type="ORF">BDV96DRAFT_504130</name>
</gene>
<keyword evidence="4" id="KW-1185">Reference proteome</keyword>
<evidence type="ECO:0000259" key="2">
    <source>
        <dbReference type="Pfam" id="PF22693"/>
    </source>
</evidence>
<dbReference type="OrthoDB" id="3866630at2759"/>
<dbReference type="EMBL" id="ML977346">
    <property type="protein sequence ID" value="KAF2108744.1"/>
    <property type="molecule type" value="Genomic_DNA"/>
</dbReference>
<feature type="region of interest" description="Disordered" evidence="1">
    <location>
        <begin position="68"/>
        <end position="125"/>
    </location>
</feature>
<evidence type="ECO:0000256" key="1">
    <source>
        <dbReference type="SAM" id="MobiDB-lite"/>
    </source>
</evidence>